<proteinExistence type="predicted"/>
<keyword evidence="2" id="KW-1185">Reference proteome</keyword>
<evidence type="ECO:0000313" key="2">
    <source>
        <dbReference type="Proteomes" id="UP000216442"/>
    </source>
</evidence>
<gene>
    <name evidence="1" type="ORF">CIT26_12500</name>
</gene>
<dbReference type="Proteomes" id="UP000216442">
    <property type="component" value="Unassembled WGS sequence"/>
</dbReference>
<dbReference type="AlphaFoldDB" id="A0A271LMN1"/>
<reference evidence="1 2" key="1">
    <citation type="submission" date="2017-08" db="EMBL/GenBank/DDBJ databases">
        <title>Mesorhizobium wenxinae sp. nov., a novel rhizobial species isolated from root nodules of chickpea (Cicer arietinum L.).</title>
        <authorList>
            <person name="Zhang J."/>
        </authorList>
    </citation>
    <scope>NUCLEOTIDE SEQUENCE [LARGE SCALE GENOMIC DNA]</scope>
    <source>
        <strain evidence="1 2">SDW018</strain>
    </source>
</reference>
<evidence type="ECO:0000313" key="1">
    <source>
        <dbReference type="EMBL" id="PAQ09373.1"/>
    </source>
</evidence>
<sequence length="60" mass="6641">MTPKIGIDFRKGSCAKSKSYSVLCASKRTRGAVVSNYFLPTPTARKYRCPPIRSGKICRS</sequence>
<protein>
    <submittedName>
        <fullName evidence="1">Uncharacterized protein</fullName>
    </submittedName>
</protein>
<name>A0A271LMN1_9HYPH</name>
<dbReference type="EMBL" id="NPKJ01000041">
    <property type="protein sequence ID" value="PAQ09373.1"/>
    <property type="molecule type" value="Genomic_DNA"/>
</dbReference>
<comment type="caution">
    <text evidence="1">The sequence shown here is derived from an EMBL/GenBank/DDBJ whole genome shotgun (WGS) entry which is preliminary data.</text>
</comment>
<dbReference type="OrthoDB" id="8101242at2"/>
<accession>A0A271LMN1</accession>
<organism evidence="1 2">
    <name type="scientific">Mesorhizobium temperatum</name>
    <dbReference type="NCBI Taxonomy" id="241416"/>
    <lineage>
        <taxon>Bacteria</taxon>
        <taxon>Pseudomonadati</taxon>
        <taxon>Pseudomonadota</taxon>
        <taxon>Alphaproteobacteria</taxon>
        <taxon>Hyphomicrobiales</taxon>
        <taxon>Phyllobacteriaceae</taxon>
        <taxon>Mesorhizobium</taxon>
    </lineage>
</organism>